<dbReference type="AlphaFoldDB" id="A0A4Y6PVW0"/>
<dbReference type="GO" id="GO:0004867">
    <property type="term" value="F:serine-type endopeptidase inhibitor activity"/>
    <property type="evidence" value="ECO:0007669"/>
    <property type="project" value="InterPro"/>
</dbReference>
<dbReference type="Pfam" id="PF02822">
    <property type="entry name" value="Antistasin"/>
    <property type="match status" value="3"/>
</dbReference>
<feature type="domain" description="Antistasin-like" evidence="1">
    <location>
        <begin position="110"/>
        <end position="135"/>
    </location>
</feature>
<organism evidence="2 3">
    <name type="scientific">Persicimonas caeni</name>
    <dbReference type="NCBI Taxonomy" id="2292766"/>
    <lineage>
        <taxon>Bacteria</taxon>
        <taxon>Deltaproteobacteria</taxon>
        <taxon>Bradymonadales</taxon>
        <taxon>Bradymonadaceae</taxon>
        <taxon>Persicimonas</taxon>
    </lineage>
</organism>
<proteinExistence type="predicted"/>
<name>A0A4Y6PVW0_PERCE</name>
<reference evidence="2 3" key="1">
    <citation type="submission" date="2019-06" db="EMBL/GenBank/DDBJ databases">
        <title>Persicimonas caeni gen. nov., sp. nov., a predatory bacterium isolated from solar saltern.</title>
        <authorList>
            <person name="Wang S."/>
        </authorList>
    </citation>
    <scope>NUCLEOTIDE SEQUENCE [LARGE SCALE GENOMIC DNA]</scope>
    <source>
        <strain evidence="2 3">YN101</strain>
    </source>
</reference>
<dbReference type="PROSITE" id="PS51252">
    <property type="entry name" value="ANTISTASIN"/>
    <property type="match status" value="3"/>
</dbReference>
<dbReference type="SUPFAM" id="SSF57262">
    <property type="entry name" value="Leech antihemostatic proteins"/>
    <property type="match status" value="3"/>
</dbReference>
<dbReference type="Proteomes" id="UP000315995">
    <property type="component" value="Chromosome"/>
</dbReference>
<feature type="domain" description="Antistasin-like" evidence="1">
    <location>
        <begin position="143"/>
        <end position="168"/>
    </location>
</feature>
<dbReference type="InterPro" id="IPR011061">
    <property type="entry name" value="Hirudin/antistatin"/>
</dbReference>
<dbReference type="InterPro" id="IPR004094">
    <property type="entry name" value="Antistasin-like"/>
</dbReference>
<accession>A0A4Y6PVW0</accession>
<evidence type="ECO:0000313" key="2">
    <source>
        <dbReference type="EMBL" id="QDG52466.1"/>
    </source>
</evidence>
<dbReference type="EMBL" id="CP041186">
    <property type="protein sequence ID" value="QDG52466.1"/>
    <property type="molecule type" value="Genomic_DNA"/>
</dbReference>
<dbReference type="Gene3D" id="2.10.22.10">
    <property type="entry name" value="Antistasin, domain 1"/>
    <property type="match status" value="3"/>
</dbReference>
<keyword evidence="3" id="KW-1185">Reference proteome</keyword>
<feature type="domain" description="Antistasin-like" evidence="1">
    <location>
        <begin position="77"/>
        <end position="102"/>
    </location>
</feature>
<protein>
    <recommendedName>
        <fullName evidence="1">Antistasin-like domain-containing protein</fullName>
    </recommendedName>
</protein>
<accession>A0A5B8Y8S5</accession>
<dbReference type="OrthoDB" id="5485969at2"/>
<dbReference type="RefSeq" id="WP_141198937.1">
    <property type="nucleotide sequence ID" value="NZ_CP041186.1"/>
</dbReference>
<sequence>MRRAIWIPICLVLLFVSGCIDLNQDYERECLAERRCGPSEASVCGVDGVEYECAAMAQCYGVEVDDSGQACDGQAQCEPVTCEIACPNGFKTDENGCEICACKEEEPPQCEPVSCTLFCENGFKTDQNGCEICECEEEEPPQCEPFQCALDCFNGYKTDENGCQICECRESEGGSCGADPCISYHCGSRVPSCIKESELATMGACPSPPPGRFQEPDQQCICDPDGDFCRARDCSLEEGCPGDDGLCVTWPDSNEYGYCVEATCDDIVLRFEEIAQNYNTCSSDDDCSLYSPIYDCCGGFAVNAEGIGEMGIADAFAARTQCGRDWAETCTMVDCAEPPTNAVACVQGRCQATR</sequence>
<evidence type="ECO:0000313" key="3">
    <source>
        <dbReference type="Proteomes" id="UP000315995"/>
    </source>
</evidence>
<evidence type="ECO:0000259" key="1">
    <source>
        <dbReference type="PROSITE" id="PS51252"/>
    </source>
</evidence>
<dbReference type="PROSITE" id="PS51257">
    <property type="entry name" value="PROKAR_LIPOPROTEIN"/>
    <property type="match status" value="1"/>
</dbReference>
<gene>
    <name evidence="2" type="ORF">FIV42_17485</name>
</gene>